<dbReference type="InterPro" id="IPR003609">
    <property type="entry name" value="Pan_app"/>
</dbReference>
<dbReference type="Pfam" id="PF00024">
    <property type="entry name" value="PAN_1"/>
    <property type="match status" value="1"/>
</dbReference>
<dbReference type="SUPFAM" id="SSF56988">
    <property type="entry name" value="Anthrax protective antigen"/>
    <property type="match status" value="1"/>
</dbReference>
<gene>
    <name evidence="2" type="ORF">SUNI508_09466</name>
</gene>
<accession>A0ABR2UQ27</accession>
<dbReference type="Gene3D" id="2.60.120.1560">
    <property type="match status" value="1"/>
</dbReference>
<keyword evidence="3" id="KW-1185">Reference proteome</keyword>
<proteinExistence type="predicted"/>
<comment type="caution">
    <text evidence="2">The sequence shown here is derived from an EMBL/GenBank/DDBJ whole genome shotgun (WGS) entry which is preliminary data.</text>
</comment>
<dbReference type="PROSITE" id="PS51820">
    <property type="entry name" value="PA14"/>
    <property type="match status" value="1"/>
</dbReference>
<sequence>MDPPTIEAADDMTIMCSTECPDANGQIWDSPSGTWFRMHCCKRHGVKAFAVEQMSSLKECMAGCARIPACQFVDYQKETGKCYMGKHSGEPTIQVAGWVSAHSMGCAGACKEKEGCCGCGDGLASGDFMGRPAVGQSTGARQWRCKQVSYVYALIKVSIRYVFSSFRSPPGRCGNQGIPWAEYPNTQGDNSGTGKYENFNPALYKNQIPHSEGITSTAGGIDALGGERITVYGSSVQFDGDYFAVDHKGYIFAPTTGTYKLTMSQVDDTVFLWFGSNAQSGWTRSNAALIVNLGSDTATVDLTAGQYLPIRIMFAQGQGKASFKLSIEAPDGSVLVDSNTQQNPHVVHFSCDRVSAPRFSDWGVEA</sequence>
<feature type="domain" description="PA14" evidence="1">
    <location>
        <begin position="189"/>
        <end position="341"/>
    </location>
</feature>
<evidence type="ECO:0000313" key="3">
    <source>
        <dbReference type="Proteomes" id="UP001408356"/>
    </source>
</evidence>
<reference evidence="2 3" key="1">
    <citation type="journal article" date="2024" name="J. Plant Pathol.">
        <title>Sequence and assembly of the genome of Seiridium unicorne, isolate CBS 538.82, causal agent of cypress canker disease.</title>
        <authorList>
            <person name="Scali E."/>
            <person name="Rocca G.D."/>
            <person name="Danti R."/>
            <person name="Garbelotto M."/>
            <person name="Barberini S."/>
            <person name="Baroncelli R."/>
            <person name="Emiliani G."/>
        </authorList>
    </citation>
    <scope>NUCLEOTIDE SEQUENCE [LARGE SCALE GENOMIC DNA]</scope>
    <source>
        <strain evidence="2 3">BM-138-508</strain>
    </source>
</reference>
<dbReference type="InterPro" id="IPR037524">
    <property type="entry name" value="PA14/GLEYA"/>
</dbReference>
<dbReference type="EMBL" id="JARVKF010000404">
    <property type="protein sequence ID" value="KAK9416768.1"/>
    <property type="molecule type" value="Genomic_DNA"/>
</dbReference>
<dbReference type="InterPro" id="IPR018871">
    <property type="entry name" value="GLEYA_adhesin_domain"/>
</dbReference>
<dbReference type="Gene3D" id="3.50.4.10">
    <property type="entry name" value="Hepatocyte Growth Factor"/>
    <property type="match status" value="1"/>
</dbReference>
<dbReference type="Proteomes" id="UP001408356">
    <property type="component" value="Unassembled WGS sequence"/>
</dbReference>
<evidence type="ECO:0000313" key="2">
    <source>
        <dbReference type="EMBL" id="KAK9416768.1"/>
    </source>
</evidence>
<protein>
    <submittedName>
        <fullName evidence="2">PA14 domain-containing protein</fullName>
    </submittedName>
</protein>
<evidence type="ECO:0000259" key="1">
    <source>
        <dbReference type="PROSITE" id="PS51820"/>
    </source>
</evidence>
<dbReference type="Pfam" id="PF10528">
    <property type="entry name" value="GLEYA"/>
    <property type="match status" value="1"/>
</dbReference>
<organism evidence="2 3">
    <name type="scientific">Seiridium unicorne</name>
    <dbReference type="NCBI Taxonomy" id="138068"/>
    <lineage>
        <taxon>Eukaryota</taxon>
        <taxon>Fungi</taxon>
        <taxon>Dikarya</taxon>
        <taxon>Ascomycota</taxon>
        <taxon>Pezizomycotina</taxon>
        <taxon>Sordariomycetes</taxon>
        <taxon>Xylariomycetidae</taxon>
        <taxon>Amphisphaeriales</taxon>
        <taxon>Sporocadaceae</taxon>
        <taxon>Seiridium</taxon>
    </lineage>
</organism>
<name>A0ABR2UQ27_9PEZI</name>